<gene>
    <name evidence="3" type="ORF">HNP84_007357</name>
</gene>
<keyword evidence="4" id="KW-1185">Reference proteome</keyword>
<dbReference type="RefSeq" id="WP_185054510.1">
    <property type="nucleotide sequence ID" value="NZ_BAABIX010000038.1"/>
</dbReference>
<sequence length="125" mass="13697">MTITDRSDTPQTADSPRAAEMPPAMLRPVRPGDFEGPVEVALLAPRAGRIELRSAEMPGSLYLGLTENEPTSRVTVFYELGFSLKPEEVEAEAEAMEQLAIEATSAAKELRARAAELRARRTRRG</sequence>
<organism evidence="3 4">
    <name type="scientific">Thermocatellispora tengchongensis</name>
    <dbReference type="NCBI Taxonomy" id="1073253"/>
    <lineage>
        <taxon>Bacteria</taxon>
        <taxon>Bacillati</taxon>
        <taxon>Actinomycetota</taxon>
        <taxon>Actinomycetes</taxon>
        <taxon>Streptosporangiales</taxon>
        <taxon>Streptosporangiaceae</taxon>
        <taxon>Thermocatellispora</taxon>
    </lineage>
</organism>
<feature type="region of interest" description="Disordered" evidence="2">
    <location>
        <begin position="1"/>
        <end position="32"/>
    </location>
</feature>
<proteinExistence type="predicted"/>
<evidence type="ECO:0000256" key="1">
    <source>
        <dbReference type="SAM" id="Coils"/>
    </source>
</evidence>
<dbReference type="EMBL" id="JACHGN010000019">
    <property type="protein sequence ID" value="MBB5137605.1"/>
    <property type="molecule type" value="Genomic_DNA"/>
</dbReference>
<reference evidence="3 4" key="1">
    <citation type="submission" date="2020-08" db="EMBL/GenBank/DDBJ databases">
        <title>Genomic Encyclopedia of Type Strains, Phase IV (KMG-IV): sequencing the most valuable type-strain genomes for metagenomic binning, comparative biology and taxonomic classification.</title>
        <authorList>
            <person name="Goeker M."/>
        </authorList>
    </citation>
    <scope>NUCLEOTIDE SEQUENCE [LARGE SCALE GENOMIC DNA]</scope>
    <source>
        <strain evidence="3 4">DSM 45615</strain>
    </source>
</reference>
<evidence type="ECO:0000313" key="3">
    <source>
        <dbReference type="EMBL" id="MBB5137605.1"/>
    </source>
</evidence>
<keyword evidence="1" id="KW-0175">Coiled coil</keyword>
<protein>
    <submittedName>
        <fullName evidence="3">Uncharacterized protein</fullName>
    </submittedName>
</protein>
<dbReference type="Proteomes" id="UP000578449">
    <property type="component" value="Unassembled WGS sequence"/>
</dbReference>
<name>A0A840PNK1_9ACTN</name>
<dbReference type="AlphaFoldDB" id="A0A840PNK1"/>
<accession>A0A840PNK1</accession>
<comment type="caution">
    <text evidence="3">The sequence shown here is derived from an EMBL/GenBank/DDBJ whole genome shotgun (WGS) entry which is preliminary data.</text>
</comment>
<evidence type="ECO:0000313" key="4">
    <source>
        <dbReference type="Proteomes" id="UP000578449"/>
    </source>
</evidence>
<evidence type="ECO:0000256" key="2">
    <source>
        <dbReference type="SAM" id="MobiDB-lite"/>
    </source>
</evidence>
<feature type="coiled-coil region" evidence="1">
    <location>
        <begin position="93"/>
        <end position="120"/>
    </location>
</feature>